<dbReference type="GeneID" id="136806500"/>
<dbReference type="EnsemblMetazoa" id="CLYHEMT015253.1">
    <property type="protein sequence ID" value="CLYHEMP015253.1"/>
    <property type="gene ID" value="CLYHEMG015253"/>
</dbReference>
<protein>
    <submittedName>
        <fullName evidence="4">Uncharacterized protein</fullName>
    </submittedName>
</protein>
<dbReference type="OrthoDB" id="5988231at2759"/>
<dbReference type="RefSeq" id="XP_066919186.1">
    <property type="nucleotide sequence ID" value="XM_067063085.1"/>
</dbReference>
<dbReference type="PANTHER" id="PTHR22906">
    <property type="entry name" value="PROPERDIN"/>
    <property type="match status" value="1"/>
</dbReference>
<evidence type="ECO:0000313" key="4">
    <source>
        <dbReference type="EnsemblMetazoa" id="CLYHEMP015253.1"/>
    </source>
</evidence>
<keyword evidence="2" id="KW-1015">Disulfide bond</keyword>
<dbReference type="InterPro" id="IPR036383">
    <property type="entry name" value="TSP1_rpt_sf"/>
</dbReference>
<accession>A0A7M5WZ69</accession>
<feature type="signal peptide" evidence="3">
    <location>
        <begin position="1"/>
        <end position="21"/>
    </location>
</feature>
<evidence type="ECO:0000256" key="3">
    <source>
        <dbReference type="SAM" id="SignalP"/>
    </source>
</evidence>
<reference evidence="4" key="1">
    <citation type="submission" date="2021-01" db="UniProtKB">
        <authorList>
            <consortium name="EnsemblMetazoa"/>
        </authorList>
    </citation>
    <scope>IDENTIFICATION</scope>
</reference>
<dbReference type="InterPro" id="IPR052065">
    <property type="entry name" value="Compl_asym_regulator"/>
</dbReference>
<dbReference type="Pfam" id="PF00090">
    <property type="entry name" value="TSP_1"/>
    <property type="match status" value="2"/>
</dbReference>
<feature type="chain" id="PRO_5029728148" evidence="3">
    <location>
        <begin position="22"/>
        <end position="294"/>
    </location>
</feature>
<sequence length="294" mass="33601">MNTIKISTFTLLLSVIPYIACSYVDLNLFCGDYNNGLIDVACLERIGDTQHMKTLIYNGRNDIDWNNYGASVEKILCKCKKLAQDSEKQYLSFGIQFYGECWASEYSVEDLLKKVPTSNKCVNGTYKECQPQNFHRKVEGLNGGEITIQSQACAGTDVSTSLYTYYYLREVEIETPDIGKETEWTSWTTCTKSCGKGYQERTRTACEMVSGVHRCDVLKEEMRECNKHACEEEKEEFRPINGKFREWSNWSPCVCGNTAPSIRTRKCDNPKPQNSGRNCVGEPFQMRPCFKMNC</sequence>
<name>A0A7M5WZ69_9CNID</name>
<dbReference type="SMART" id="SM00209">
    <property type="entry name" value="TSP1"/>
    <property type="match status" value="2"/>
</dbReference>
<dbReference type="FunFam" id="2.20.100.10:FF:000001">
    <property type="entry name" value="semaphorin-5A isoform X1"/>
    <property type="match status" value="1"/>
</dbReference>
<dbReference type="InterPro" id="IPR000884">
    <property type="entry name" value="TSP1_rpt"/>
</dbReference>
<keyword evidence="5" id="KW-1185">Reference proteome</keyword>
<proteinExistence type="predicted"/>
<dbReference type="SUPFAM" id="SSF82895">
    <property type="entry name" value="TSP-1 type 1 repeat"/>
    <property type="match status" value="2"/>
</dbReference>
<dbReference type="PANTHER" id="PTHR22906:SF21">
    <property type="entry name" value="SEMA DOMAIN-CONTAINING PROTEIN"/>
    <property type="match status" value="1"/>
</dbReference>
<evidence type="ECO:0000313" key="5">
    <source>
        <dbReference type="Proteomes" id="UP000594262"/>
    </source>
</evidence>
<evidence type="ECO:0000256" key="1">
    <source>
        <dbReference type="ARBA" id="ARBA00022737"/>
    </source>
</evidence>
<evidence type="ECO:0000256" key="2">
    <source>
        <dbReference type="ARBA" id="ARBA00023157"/>
    </source>
</evidence>
<keyword evidence="3" id="KW-0732">Signal</keyword>
<dbReference type="AlphaFoldDB" id="A0A7M5WZ69"/>
<keyword evidence="1" id="KW-0677">Repeat</keyword>
<dbReference type="PROSITE" id="PS50092">
    <property type="entry name" value="TSP1"/>
    <property type="match status" value="2"/>
</dbReference>
<organism evidence="4 5">
    <name type="scientific">Clytia hemisphaerica</name>
    <dbReference type="NCBI Taxonomy" id="252671"/>
    <lineage>
        <taxon>Eukaryota</taxon>
        <taxon>Metazoa</taxon>
        <taxon>Cnidaria</taxon>
        <taxon>Hydrozoa</taxon>
        <taxon>Hydroidolina</taxon>
        <taxon>Leptothecata</taxon>
        <taxon>Obeliida</taxon>
        <taxon>Clytiidae</taxon>
        <taxon>Clytia</taxon>
    </lineage>
</organism>
<dbReference type="Gene3D" id="2.20.100.10">
    <property type="entry name" value="Thrombospondin type-1 (TSP1) repeat"/>
    <property type="match status" value="2"/>
</dbReference>
<dbReference type="Proteomes" id="UP000594262">
    <property type="component" value="Unplaced"/>
</dbReference>